<gene>
    <name evidence="2" type="ORF">PAESOLCIP111_01935</name>
</gene>
<dbReference type="AlphaFoldDB" id="A0A916K069"/>
<dbReference type="Proteomes" id="UP000693672">
    <property type="component" value="Unassembled WGS sequence"/>
</dbReference>
<feature type="transmembrane region" description="Helical" evidence="1">
    <location>
        <begin position="72"/>
        <end position="93"/>
    </location>
</feature>
<keyword evidence="1" id="KW-0812">Transmembrane</keyword>
<keyword evidence="3" id="KW-1185">Reference proteome</keyword>
<proteinExistence type="predicted"/>
<reference evidence="2" key="1">
    <citation type="submission" date="2021-06" db="EMBL/GenBank/DDBJ databases">
        <authorList>
            <person name="Criscuolo A."/>
        </authorList>
    </citation>
    <scope>NUCLEOTIDE SEQUENCE</scope>
    <source>
        <strain evidence="2">CIP111600</strain>
    </source>
</reference>
<comment type="caution">
    <text evidence="2">The sequence shown here is derived from an EMBL/GenBank/DDBJ whole genome shotgun (WGS) entry which is preliminary data.</text>
</comment>
<sequence length="107" mass="12056">MKYVRKWTFWFAAASICIGLNKYVGNDESNILLIGLNPILHAIAYTEPLRHWIFDYANVPHPEYSASVGVRFPAYALHFLSFVLMGALIDAAIRRIRRRAGGGMESG</sequence>
<evidence type="ECO:0000313" key="3">
    <source>
        <dbReference type="Proteomes" id="UP000693672"/>
    </source>
</evidence>
<keyword evidence="1" id="KW-1133">Transmembrane helix</keyword>
<evidence type="ECO:0000256" key="1">
    <source>
        <dbReference type="SAM" id="Phobius"/>
    </source>
</evidence>
<evidence type="ECO:0000313" key="2">
    <source>
        <dbReference type="EMBL" id="CAG7616707.1"/>
    </source>
</evidence>
<protein>
    <submittedName>
        <fullName evidence="2">Uncharacterized protein</fullName>
    </submittedName>
</protein>
<dbReference type="EMBL" id="CAJVAS010000006">
    <property type="protein sequence ID" value="CAG7616707.1"/>
    <property type="molecule type" value="Genomic_DNA"/>
</dbReference>
<dbReference type="RefSeq" id="WP_218091721.1">
    <property type="nucleotide sequence ID" value="NZ_CAJVAS010000006.1"/>
</dbReference>
<organism evidence="2 3">
    <name type="scientific">Paenibacillus solanacearum</name>
    <dbReference type="NCBI Taxonomy" id="2048548"/>
    <lineage>
        <taxon>Bacteria</taxon>
        <taxon>Bacillati</taxon>
        <taxon>Bacillota</taxon>
        <taxon>Bacilli</taxon>
        <taxon>Bacillales</taxon>
        <taxon>Paenibacillaceae</taxon>
        <taxon>Paenibacillus</taxon>
    </lineage>
</organism>
<keyword evidence="1" id="KW-0472">Membrane</keyword>
<accession>A0A916K069</accession>
<name>A0A916K069_9BACL</name>
<feature type="transmembrane region" description="Helical" evidence="1">
    <location>
        <begin position="7"/>
        <end position="24"/>
    </location>
</feature>